<evidence type="ECO:0000313" key="5">
    <source>
        <dbReference type="EMBL" id="QJY45822.1"/>
    </source>
</evidence>
<dbReference type="InterPro" id="IPR015854">
    <property type="entry name" value="ABC_transpr_LolD-like"/>
</dbReference>
<dbReference type="GO" id="GO:0005524">
    <property type="term" value="F:ATP binding"/>
    <property type="evidence" value="ECO:0007669"/>
    <property type="project" value="UniProtKB-KW"/>
</dbReference>
<dbReference type="CDD" id="cd03255">
    <property type="entry name" value="ABC_MJ0796_LolCDE_FtsE"/>
    <property type="match status" value="1"/>
</dbReference>
<evidence type="ECO:0000256" key="1">
    <source>
        <dbReference type="ARBA" id="ARBA00022448"/>
    </source>
</evidence>
<dbReference type="AlphaFoldDB" id="A0A6M6JGG2"/>
<dbReference type="SUPFAM" id="SSF52540">
    <property type="entry name" value="P-loop containing nucleoside triphosphate hydrolases"/>
    <property type="match status" value="1"/>
</dbReference>
<dbReference type="PROSITE" id="PS00211">
    <property type="entry name" value="ABC_TRANSPORTER_1"/>
    <property type="match status" value="1"/>
</dbReference>
<dbReference type="InterPro" id="IPR027417">
    <property type="entry name" value="P-loop_NTPase"/>
</dbReference>
<reference evidence="5 6" key="1">
    <citation type="submission" date="2020-05" db="EMBL/GenBank/DDBJ databases">
        <authorList>
            <person name="Mo P."/>
        </authorList>
    </citation>
    <scope>NUCLEOTIDE SEQUENCE [LARGE SCALE GENOMIC DNA]</scope>
    <source>
        <strain evidence="5 6">Gen01</strain>
    </source>
</reference>
<dbReference type="SMART" id="SM00382">
    <property type="entry name" value="AAA"/>
    <property type="match status" value="1"/>
</dbReference>
<dbReference type="PANTHER" id="PTHR24220:SF86">
    <property type="entry name" value="ABC TRANSPORTER ABCH.1"/>
    <property type="match status" value="1"/>
</dbReference>
<dbReference type="GO" id="GO:0098796">
    <property type="term" value="C:membrane protein complex"/>
    <property type="evidence" value="ECO:0007669"/>
    <property type="project" value="UniProtKB-ARBA"/>
</dbReference>
<keyword evidence="1" id="KW-0813">Transport</keyword>
<dbReference type="FunFam" id="3.40.50.300:FF:000032">
    <property type="entry name" value="Export ABC transporter ATP-binding protein"/>
    <property type="match status" value="1"/>
</dbReference>
<dbReference type="EMBL" id="CP053564">
    <property type="protein sequence ID" value="QJY45822.1"/>
    <property type="molecule type" value="Genomic_DNA"/>
</dbReference>
<proteinExistence type="predicted"/>
<dbReference type="Proteomes" id="UP000505377">
    <property type="component" value="Chromosome"/>
</dbReference>
<accession>A0A6M6JGG2</accession>
<dbReference type="Pfam" id="PF00005">
    <property type="entry name" value="ABC_tran"/>
    <property type="match status" value="1"/>
</dbReference>
<keyword evidence="2" id="KW-0547">Nucleotide-binding</keyword>
<feature type="domain" description="ABC transporter" evidence="4">
    <location>
        <begin position="2"/>
        <end position="240"/>
    </location>
</feature>
<dbReference type="RefSeq" id="WP_172156349.1">
    <property type="nucleotide sequence ID" value="NZ_CP053564.1"/>
</dbReference>
<name>A0A6M6JGG2_9PSEU</name>
<dbReference type="PROSITE" id="PS50893">
    <property type="entry name" value="ABC_TRANSPORTER_2"/>
    <property type="match status" value="1"/>
</dbReference>
<dbReference type="InterPro" id="IPR003439">
    <property type="entry name" value="ABC_transporter-like_ATP-bd"/>
</dbReference>
<dbReference type="PANTHER" id="PTHR24220">
    <property type="entry name" value="IMPORT ATP-BINDING PROTEIN"/>
    <property type="match status" value="1"/>
</dbReference>
<organism evidence="5 6">
    <name type="scientific">Pseudonocardia broussonetiae</name>
    <dbReference type="NCBI Taxonomy" id="2736640"/>
    <lineage>
        <taxon>Bacteria</taxon>
        <taxon>Bacillati</taxon>
        <taxon>Actinomycetota</taxon>
        <taxon>Actinomycetes</taxon>
        <taxon>Pseudonocardiales</taxon>
        <taxon>Pseudonocardiaceae</taxon>
        <taxon>Pseudonocardia</taxon>
    </lineage>
</organism>
<dbReference type="InterPro" id="IPR017911">
    <property type="entry name" value="MacB-like_ATP-bd"/>
</dbReference>
<dbReference type="InterPro" id="IPR017871">
    <property type="entry name" value="ABC_transporter-like_CS"/>
</dbReference>
<dbReference type="GO" id="GO:0016887">
    <property type="term" value="F:ATP hydrolysis activity"/>
    <property type="evidence" value="ECO:0007669"/>
    <property type="project" value="InterPro"/>
</dbReference>
<dbReference type="GO" id="GO:0022857">
    <property type="term" value="F:transmembrane transporter activity"/>
    <property type="evidence" value="ECO:0007669"/>
    <property type="project" value="TreeGrafter"/>
</dbReference>
<evidence type="ECO:0000259" key="4">
    <source>
        <dbReference type="PROSITE" id="PS50893"/>
    </source>
</evidence>
<evidence type="ECO:0000256" key="3">
    <source>
        <dbReference type="ARBA" id="ARBA00022840"/>
    </source>
</evidence>
<keyword evidence="6" id="KW-1185">Reference proteome</keyword>
<gene>
    <name evidence="5" type="ORF">HOP40_08425</name>
</gene>
<dbReference type="GO" id="GO:0005886">
    <property type="term" value="C:plasma membrane"/>
    <property type="evidence" value="ECO:0007669"/>
    <property type="project" value="TreeGrafter"/>
</dbReference>
<sequence length="240" mass="25674">MIELDAVTKVYQAGKVAVRALDSVDLSIDEGDLVAIMGPSGSGKSTMMNILGCLDVPTTGHYRLGGTDVVGMRENALADLRNRRIGFVFQSFNLIARTSAARNVELPLVYAGVGRRERRDRAQQALARVGLDGRGGSMPNELSGGQQQRVAIARALVTRPAMILADEPTGNLDTVSTNEVMQLLVELNDAGRTVVLITHEDEVAAFARRVVRLRDGRIVSDLRQKPLPHGAPAPTAGGTP</sequence>
<dbReference type="Gene3D" id="3.40.50.300">
    <property type="entry name" value="P-loop containing nucleotide triphosphate hydrolases"/>
    <property type="match status" value="1"/>
</dbReference>
<keyword evidence="3 5" id="KW-0067">ATP-binding</keyword>
<evidence type="ECO:0000256" key="2">
    <source>
        <dbReference type="ARBA" id="ARBA00022741"/>
    </source>
</evidence>
<evidence type="ECO:0000313" key="6">
    <source>
        <dbReference type="Proteomes" id="UP000505377"/>
    </source>
</evidence>
<dbReference type="InterPro" id="IPR003593">
    <property type="entry name" value="AAA+_ATPase"/>
</dbReference>
<dbReference type="KEGG" id="pbro:HOP40_08425"/>
<protein>
    <submittedName>
        <fullName evidence="5">ABC transporter ATP-binding protein</fullName>
    </submittedName>
</protein>